<protein>
    <submittedName>
        <fullName evidence="2">HIT-type domain-containing protein</fullName>
    </submittedName>
</protein>
<organism evidence="2">
    <name type="scientific">Ganoderma boninense</name>
    <dbReference type="NCBI Taxonomy" id="34458"/>
    <lineage>
        <taxon>Eukaryota</taxon>
        <taxon>Fungi</taxon>
        <taxon>Dikarya</taxon>
        <taxon>Basidiomycota</taxon>
        <taxon>Agaricomycotina</taxon>
        <taxon>Agaricomycetes</taxon>
        <taxon>Polyporales</taxon>
        <taxon>Polyporaceae</taxon>
        <taxon>Ganoderma</taxon>
    </lineage>
</organism>
<evidence type="ECO:0000256" key="1">
    <source>
        <dbReference type="SAM" id="Phobius"/>
    </source>
</evidence>
<keyword evidence="1" id="KW-0472">Membrane</keyword>
<feature type="transmembrane region" description="Helical" evidence="1">
    <location>
        <begin position="58"/>
        <end position="82"/>
    </location>
</feature>
<keyword evidence="1" id="KW-1133">Transmembrane helix</keyword>
<evidence type="ECO:0000313" key="2">
    <source>
        <dbReference type="EMBL" id="VWO95309.1"/>
    </source>
</evidence>
<dbReference type="AlphaFoldDB" id="A0A5K1JUY0"/>
<proteinExistence type="predicted"/>
<keyword evidence="1" id="KW-0812">Transmembrane</keyword>
<name>A0A5K1JUY0_9APHY</name>
<reference evidence="2" key="1">
    <citation type="submission" date="2019-10" db="EMBL/GenBank/DDBJ databases">
        <authorList>
            <person name="Nor Muhammad N."/>
        </authorList>
    </citation>
    <scope>NUCLEOTIDE SEQUENCE</scope>
</reference>
<accession>A0A5K1JUY0</accession>
<feature type="transmembrane region" description="Helical" evidence="1">
    <location>
        <begin position="12"/>
        <end position="37"/>
    </location>
</feature>
<dbReference type="EMBL" id="LR724698">
    <property type="protein sequence ID" value="VWO95309.1"/>
    <property type="molecule type" value="Genomic_DNA"/>
</dbReference>
<sequence length="107" mass="12149">MKSSRTPQEPSAALALEATFALGSTFGALMLSTLYGLTAHQTFRYFRMYRGDIAFFKILVFAIFAADTFHSATLMHMCYYYFVINYFKPLAFNVNIWSIQVSISATL</sequence>
<gene>
    <name evidence="2" type="primary">I1RAW2</name>
</gene>